<dbReference type="InterPro" id="IPR054708">
    <property type="entry name" value="MTPAP-like_central"/>
</dbReference>
<dbReference type="Pfam" id="PF22600">
    <property type="entry name" value="MTPAP-like_central"/>
    <property type="match status" value="1"/>
</dbReference>
<feature type="compositionally biased region" description="Low complexity" evidence="1">
    <location>
        <begin position="804"/>
        <end position="824"/>
    </location>
</feature>
<feature type="region of interest" description="Disordered" evidence="1">
    <location>
        <begin position="401"/>
        <end position="494"/>
    </location>
</feature>
<sequence>MRSVRFLSTRQPLWELPKPHVTQSTKKLLRKVEMRVAPQIVGPQTKQHLQQFLQSYVSGNEDLVKREDKRRKLQDVLASKFGKEIVVEDISMASYGRDIRNTPMEFAIVDTAYPAEAIPLKTMQSHVLSKIHNHKNVSSSSSTTRVVEVLLEAGFRCKVPERDWDLGGQEDFNLWATSEPIQGPVYPPRLRVEDAEDADSLDSFHLTFAGPTVVPLHKWLVGYLPKQYKDFMALFLIYLWSQGIEFPTTALALMTARYRQARDDVPPLFRNNTSICWVPANFYNPIDQVWETKWEGVRLPGTSNVPHEAANWKALHFLEMLQFWRQLDVSSSSMVSVREGGKSAFIPRPGYTLSPDNPTLLWHFNPLVVQDPVIPTHNHACTVSKSEIKRFSYACKRGANSLSQGNTQVDPSSESDYDRRMQDPMDNEDWLSSLNEEETEESDRLFSNDGSFEAQPQGAASLRSGYAPRAPHPPRRPYGTRSYSTQPTPPGGVTPGILRQRKATVNRVQNIIQQEFGNIYTVEQFGSTRYNISSANSDLDLVLIDPKQPHGVSPKQGKPHGGSLLRKKSYQGVSVIDSASVPIVKFRDPITGMDCDLNINDRLGLHNSDMVKRLLRFVAALATDGRVTFSSYALTLITTAFLQTHHLLPNLQQGVAPLSEENQDGLFWFKGKPCNTKFNMAEDWVPAEQKTVNEAMLAWFRYWGFEHDYTVNTLISIRAGGIVEAPDFSWDDNEKFKNMSGADWRQACLTSKAQIRNYRLLVADPFITTKNVTGNIQPISFSVFRAECQLAFKKLLLPTTPKVKKTPTVASTSNNAAAESAVESEPIRDEDEPSVHSLADPIMPPPKSKGPTRPVEFVMEETQVKRIIPLPDDPFLKRFAFLEANSNIVATQGRKTSEFEEYHRLEKMARSRQI</sequence>
<accession>A0AA39UB56</accession>
<proteinExistence type="predicted"/>
<organism evidence="3 4">
    <name type="scientific">Armillaria novae-zelandiae</name>
    <dbReference type="NCBI Taxonomy" id="153914"/>
    <lineage>
        <taxon>Eukaryota</taxon>
        <taxon>Fungi</taxon>
        <taxon>Dikarya</taxon>
        <taxon>Basidiomycota</taxon>
        <taxon>Agaricomycotina</taxon>
        <taxon>Agaricomycetes</taxon>
        <taxon>Agaricomycetidae</taxon>
        <taxon>Agaricales</taxon>
        <taxon>Marasmiineae</taxon>
        <taxon>Physalacriaceae</taxon>
        <taxon>Armillaria</taxon>
    </lineage>
</organism>
<dbReference type="InterPro" id="IPR043519">
    <property type="entry name" value="NT_sf"/>
</dbReference>
<evidence type="ECO:0000259" key="2">
    <source>
        <dbReference type="Pfam" id="PF22600"/>
    </source>
</evidence>
<comment type="caution">
    <text evidence="3">The sequence shown here is derived from an EMBL/GenBank/DDBJ whole genome shotgun (WGS) entry which is preliminary data.</text>
</comment>
<dbReference type="SUPFAM" id="SSF81631">
    <property type="entry name" value="PAP/OAS1 substrate-binding domain"/>
    <property type="match status" value="1"/>
</dbReference>
<name>A0AA39UB56_9AGAR</name>
<dbReference type="EMBL" id="JAUEPR010000022">
    <property type="protein sequence ID" value="KAK0475919.1"/>
    <property type="molecule type" value="Genomic_DNA"/>
</dbReference>
<keyword evidence="4" id="KW-1185">Reference proteome</keyword>
<feature type="compositionally biased region" description="Polar residues" evidence="1">
    <location>
        <begin position="401"/>
        <end position="414"/>
    </location>
</feature>
<dbReference type="Proteomes" id="UP001175227">
    <property type="component" value="Unassembled WGS sequence"/>
</dbReference>
<feature type="region of interest" description="Disordered" evidence="1">
    <location>
        <begin position="804"/>
        <end position="852"/>
    </location>
</feature>
<reference evidence="3" key="1">
    <citation type="submission" date="2023-06" db="EMBL/GenBank/DDBJ databases">
        <authorList>
            <consortium name="Lawrence Berkeley National Laboratory"/>
            <person name="Ahrendt S."/>
            <person name="Sahu N."/>
            <person name="Indic B."/>
            <person name="Wong-Bajracharya J."/>
            <person name="Merenyi Z."/>
            <person name="Ke H.-M."/>
            <person name="Monk M."/>
            <person name="Kocsube S."/>
            <person name="Drula E."/>
            <person name="Lipzen A."/>
            <person name="Balint B."/>
            <person name="Henrissat B."/>
            <person name="Andreopoulos B."/>
            <person name="Martin F.M."/>
            <person name="Harder C.B."/>
            <person name="Rigling D."/>
            <person name="Ford K.L."/>
            <person name="Foster G.D."/>
            <person name="Pangilinan J."/>
            <person name="Papanicolaou A."/>
            <person name="Barry K."/>
            <person name="LaButti K."/>
            <person name="Viragh M."/>
            <person name="Koriabine M."/>
            <person name="Yan M."/>
            <person name="Riley R."/>
            <person name="Champramary S."/>
            <person name="Plett K.L."/>
            <person name="Tsai I.J."/>
            <person name="Slot J."/>
            <person name="Sipos G."/>
            <person name="Plett J."/>
            <person name="Nagy L.G."/>
            <person name="Grigoriev I.V."/>
        </authorList>
    </citation>
    <scope>NUCLEOTIDE SEQUENCE</scope>
    <source>
        <strain evidence="3">ICMP 16352</strain>
    </source>
</reference>
<feature type="compositionally biased region" description="Acidic residues" evidence="1">
    <location>
        <begin position="425"/>
        <end position="441"/>
    </location>
</feature>
<feature type="domain" description="Poly(A) RNA polymerase mitochondrial-like central palm" evidence="2">
    <location>
        <begin position="498"/>
        <end position="612"/>
    </location>
</feature>
<evidence type="ECO:0000256" key="1">
    <source>
        <dbReference type="SAM" id="MobiDB-lite"/>
    </source>
</evidence>
<dbReference type="Gene3D" id="3.30.460.10">
    <property type="entry name" value="Beta Polymerase, domain 2"/>
    <property type="match status" value="1"/>
</dbReference>
<dbReference type="PANTHER" id="PTHR12271">
    <property type="entry name" value="POLY A POLYMERASE CID PAP -RELATED"/>
    <property type="match status" value="1"/>
</dbReference>
<dbReference type="SUPFAM" id="SSF81301">
    <property type="entry name" value="Nucleotidyltransferase"/>
    <property type="match status" value="1"/>
</dbReference>
<dbReference type="AlphaFoldDB" id="A0AA39UB56"/>
<evidence type="ECO:0000313" key="3">
    <source>
        <dbReference type="EMBL" id="KAK0475919.1"/>
    </source>
</evidence>
<evidence type="ECO:0000313" key="4">
    <source>
        <dbReference type="Proteomes" id="UP001175227"/>
    </source>
</evidence>
<dbReference type="GO" id="GO:0010605">
    <property type="term" value="P:negative regulation of macromolecule metabolic process"/>
    <property type="evidence" value="ECO:0007669"/>
    <property type="project" value="UniProtKB-ARBA"/>
</dbReference>
<dbReference type="CDD" id="cd05402">
    <property type="entry name" value="NT_PAP_TUTase"/>
    <property type="match status" value="1"/>
</dbReference>
<dbReference type="PANTHER" id="PTHR12271:SF40">
    <property type="entry name" value="POLY(A) RNA POLYMERASE GLD2"/>
    <property type="match status" value="1"/>
</dbReference>
<dbReference type="GO" id="GO:0016779">
    <property type="term" value="F:nucleotidyltransferase activity"/>
    <property type="evidence" value="ECO:0007669"/>
    <property type="project" value="UniProtKB-ARBA"/>
</dbReference>
<gene>
    <name evidence="3" type="ORF">IW261DRAFT_1493628</name>
</gene>
<dbReference type="Gene3D" id="1.10.1410.10">
    <property type="match status" value="2"/>
</dbReference>
<protein>
    <recommendedName>
        <fullName evidence="2">Poly(A) RNA polymerase mitochondrial-like central palm domain-containing protein</fullName>
    </recommendedName>
</protein>
<dbReference type="GO" id="GO:0031123">
    <property type="term" value="P:RNA 3'-end processing"/>
    <property type="evidence" value="ECO:0007669"/>
    <property type="project" value="TreeGrafter"/>
</dbReference>